<dbReference type="GeneID" id="24259896"/>
<feature type="domain" description="HTH lysR-type" evidence="5">
    <location>
        <begin position="1"/>
        <end position="60"/>
    </location>
</feature>
<dbReference type="eggNOG" id="COG0583">
    <property type="taxonomic scope" value="Bacteria"/>
</dbReference>
<dbReference type="KEGG" id="ngg:RG540_PA14240"/>
<evidence type="ECO:0000256" key="1">
    <source>
        <dbReference type="ARBA" id="ARBA00009437"/>
    </source>
</evidence>
<keyword evidence="4" id="KW-0804">Transcription</keyword>
<dbReference type="InterPro" id="IPR050950">
    <property type="entry name" value="HTH-type_LysR_regulators"/>
</dbReference>
<dbReference type="GO" id="GO:0003700">
    <property type="term" value="F:DNA-binding transcription factor activity"/>
    <property type="evidence" value="ECO:0007669"/>
    <property type="project" value="InterPro"/>
</dbReference>
<dbReference type="InterPro" id="IPR036390">
    <property type="entry name" value="WH_DNA-bd_sf"/>
</dbReference>
<comment type="similarity">
    <text evidence="1">Belongs to the LysR transcriptional regulatory family.</text>
</comment>
<dbReference type="InterPro" id="IPR000847">
    <property type="entry name" value="LysR_HTH_N"/>
</dbReference>
<dbReference type="Gene3D" id="1.10.10.10">
    <property type="entry name" value="Winged helix-like DNA-binding domain superfamily/Winged helix DNA-binding domain"/>
    <property type="match status" value="1"/>
</dbReference>
<dbReference type="InterPro" id="IPR036388">
    <property type="entry name" value="WH-like_DNA-bd_sf"/>
</dbReference>
<dbReference type="SUPFAM" id="SSF46785">
    <property type="entry name" value="Winged helix' DNA-binding domain"/>
    <property type="match status" value="1"/>
</dbReference>
<dbReference type="Proteomes" id="UP000028181">
    <property type="component" value="Plasmid pHAMBI540a"/>
</dbReference>
<keyword evidence="6" id="KW-0614">Plasmid</keyword>
<evidence type="ECO:0000256" key="3">
    <source>
        <dbReference type="ARBA" id="ARBA00023125"/>
    </source>
</evidence>
<dbReference type="RefSeq" id="WP_041365887.1">
    <property type="nucleotide sequence ID" value="NZ_HG938354.1"/>
</dbReference>
<evidence type="ECO:0000313" key="6">
    <source>
        <dbReference type="EMBL" id="CDN52100.1"/>
    </source>
</evidence>
<dbReference type="InterPro" id="IPR005119">
    <property type="entry name" value="LysR_subst-bd"/>
</dbReference>
<dbReference type="SUPFAM" id="SSF53850">
    <property type="entry name" value="Periplasmic binding protein-like II"/>
    <property type="match status" value="1"/>
</dbReference>
<dbReference type="CDD" id="cd05466">
    <property type="entry name" value="PBP2_LTTR_substrate"/>
    <property type="match status" value="1"/>
</dbReference>
<dbReference type="Pfam" id="PF00126">
    <property type="entry name" value="HTH_1"/>
    <property type="match status" value="1"/>
</dbReference>
<dbReference type="PATRIC" id="fig|1028800.3.peg.6072"/>
<dbReference type="GO" id="GO:0003677">
    <property type="term" value="F:DNA binding"/>
    <property type="evidence" value="ECO:0007669"/>
    <property type="project" value="UniProtKB-KW"/>
</dbReference>
<dbReference type="PANTHER" id="PTHR30419">
    <property type="entry name" value="HTH-TYPE TRANSCRIPTIONAL REGULATOR YBHD"/>
    <property type="match status" value="1"/>
</dbReference>
<dbReference type="PROSITE" id="PS50931">
    <property type="entry name" value="HTH_LYSR"/>
    <property type="match status" value="1"/>
</dbReference>
<dbReference type="PRINTS" id="PR00039">
    <property type="entry name" value="HTHLYSR"/>
</dbReference>
<evidence type="ECO:0000259" key="5">
    <source>
        <dbReference type="PROSITE" id="PS50931"/>
    </source>
</evidence>
<evidence type="ECO:0000256" key="4">
    <source>
        <dbReference type="ARBA" id="ARBA00023163"/>
    </source>
</evidence>
<dbReference type="GO" id="GO:0005829">
    <property type="term" value="C:cytosol"/>
    <property type="evidence" value="ECO:0007669"/>
    <property type="project" value="TreeGrafter"/>
</dbReference>
<dbReference type="OrthoDB" id="9803030at2"/>
<protein>
    <submittedName>
        <fullName evidence="6">HTH-type transcriptional regulator AbgR</fullName>
    </submittedName>
</protein>
<accession>A0A068T3X5</accession>
<geneLocation type="plasmid" evidence="7">
    <name>II</name>
</geneLocation>
<evidence type="ECO:0000256" key="2">
    <source>
        <dbReference type="ARBA" id="ARBA00023015"/>
    </source>
</evidence>
<keyword evidence="2" id="KW-0805">Transcription regulation</keyword>
<proteinExistence type="inferred from homology"/>
<dbReference type="Gene3D" id="3.40.190.10">
    <property type="entry name" value="Periplasmic binding protein-like II"/>
    <property type="match status" value="2"/>
</dbReference>
<sequence>MLDQITHLFRLQAIVEEGSLRRAAERLNLTQPALSRSLAQLEAHFGRPLLERHARGVRPTLFGERVLSESLRMMRHWEVAEQELMSDKAIGKAYLRIGAGPMWRPAILPELLVDMQRRFPKIAFELRNSRYATSLTDLLEGRLDMLFTGMTIDDPQDFRLVALPLTKVINNVMAREDHPIFAARDPAGAVPPERLLDYPWLVHSELPIYQATTQHGLFERLGREPDIRLSCESLHSTLSILQRSDCLCLLPDAAVLATSCPRIVPVPVNLNYRHTRTGVIYREELSDWAPVRQMIALCRELFHLDNPPAAEQGDQQ</sequence>
<evidence type="ECO:0000313" key="7">
    <source>
        <dbReference type="Proteomes" id="UP000028181"/>
    </source>
</evidence>
<dbReference type="AlphaFoldDB" id="A0A068T3X5"/>
<reference evidence="7" key="1">
    <citation type="journal article" date="2014" name="BMC Genomics">
        <title>Genome sequencing of two Neorhizobium galegae strains reveals a noeT gene responsible for the unusual acetylation of the nodulation factors.</title>
        <authorList>
            <person name="Osterman J."/>
            <person name="Marsh J."/>
            <person name="Laine P.K."/>
            <person name="Zeng Z."/>
            <person name="Alatalo E."/>
            <person name="Sullivan J.T."/>
            <person name="Young J.P."/>
            <person name="Thomas-Oates J."/>
            <person name="Paulin L."/>
            <person name="Lindstrom K."/>
        </authorList>
    </citation>
    <scope>NUCLEOTIDE SEQUENCE [LARGE SCALE GENOMIC DNA]</scope>
    <source>
        <strain evidence="7">HAMBI 540</strain>
    </source>
</reference>
<organism evidence="6 7">
    <name type="scientific">Neorhizobium galegae bv. orientalis str. HAMBI 540</name>
    <dbReference type="NCBI Taxonomy" id="1028800"/>
    <lineage>
        <taxon>Bacteria</taxon>
        <taxon>Pseudomonadati</taxon>
        <taxon>Pseudomonadota</taxon>
        <taxon>Alphaproteobacteria</taxon>
        <taxon>Hyphomicrobiales</taxon>
        <taxon>Rhizobiaceae</taxon>
        <taxon>Rhizobium/Agrobacterium group</taxon>
        <taxon>Neorhizobium</taxon>
    </lineage>
</organism>
<dbReference type="PANTHER" id="PTHR30419:SF8">
    <property type="entry name" value="NITROGEN ASSIMILATION TRANSCRIPTIONAL ACTIVATOR-RELATED"/>
    <property type="match status" value="1"/>
</dbReference>
<dbReference type="Pfam" id="PF03466">
    <property type="entry name" value="LysR_substrate"/>
    <property type="match status" value="1"/>
</dbReference>
<keyword evidence="3" id="KW-0238">DNA-binding</keyword>
<dbReference type="HOGENOM" id="CLU_039613_6_0_5"/>
<name>A0A068T3X5_NEOGA</name>
<dbReference type="EMBL" id="HG938354">
    <property type="protein sequence ID" value="CDN52100.1"/>
    <property type="molecule type" value="Genomic_DNA"/>
</dbReference>
<gene>
    <name evidence="6" type="primary">abgR</name>
    <name evidence="6" type="ORF">RG540_PA14240</name>
</gene>
<keyword evidence="7" id="KW-1185">Reference proteome</keyword>